<organism evidence="1 2">
    <name type="scientific">Podarcis lilfordi</name>
    <name type="common">Lilford's wall lizard</name>
    <dbReference type="NCBI Taxonomy" id="74358"/>
    <lineage>
        <taxon>Eukaryota</taxon>
        <taxon>Metazoa</taxon>
        <taxon>Chordata</taxon>
        <taxon>Craniata</taxon>
        <taxon>Vertebrata</taxon>
        <taxon>Euteleostomi</taxon>
        <taxon>Lepidosauria</taxon>
        <taxon>Squamata</taxon>
        <taxon>Bifurcata</taxon>
        <taxon>Unidentata</taxon>
        <taxon>Episquamata</taxon>
        <taxon>Laterata</taxon>
        <taxon>Lacertibaenia</taxon>
        <taxon>Lacertidae</taxon>
        <taxon>Podarcis</taxon>
    </lineage>
</organism>
<dbReference type="EMBL" id="OX395135">
    <property type="protein sequence ID" value="CAI5785279.1"/>
    <property type="molecule type" value="Genomic_DNA"/>
</dbReference>
<evidence type="ECO:0000313" key="1">
    <source>
        <dbReference type="EMBL" id="CAI5785279.1"/>
    </source>
</evidence>
<dbReference type="AlphaFoldDB" id="A0AA35KXF7"/>
<sequence>MQSVTTHRRNAAAKSLCLSPQTTSQSEKLPNVSACHQDNMTAFTNASAKAGSRWRVCQSVSLSNCFSADVLFSSSHSPLMFLNCPGGFIDLRLIKQLRQTRQIDDDSDMILQGTLLQCSPPQINHNATACQNARTHFPTVRPSFLNSSFFFEFATSLQPAHKVQMPGET</sequence>
<evidence type="ECO:0000313" key="2">
    <source>
        <dbReference type="Proteomes" id="UP001178461"/>
    </source>
</evidence>
<gene>
    <name evidence="1" type="ORF">PODLI_1B005072</name>
</gene>
<keyword evidence="2" id="KW-1185">Reference proteome</keyword>
<accession>A0AA35KXF7</accession>
<reference evidence="1" key="1">
    <citation type="submission" date="2022-12" db="EMBL/GenBank/DDBJ databases">
        <authorList>
            <person name="Alioto T."/>
            <person name="Alioto T."/>
            <person name="Gomez Garrido J."/>
        </authorList>
    </citation>
    <scope>NUCLEOTIDE SEQUENCE</scope>
</reference>
<dbReference type="Proteomes" id="UP001178461">
    <property type="component" value="Chromosome 10"/>
</dbReference>
<proteinExistence type="predicted"/>
<name>A0AA35KXF7_9SAUR</name>
<protein>
    <submittedName>
        <fullName evidence="1">Uncharacterized protein</fullName>
    </submittedName>
</protein>